<keyword evidence="1" id="KW-0723">Serine/threonine-protein kinase</keyword>
<dbReference type="Gene3D" id="3.30.200.20">
    <property type="entry name" value="Phosphorylase Kinase, domain 1"/>
    <property type="match status" value="1"/>
</dbReference>
<feature type="region of interest" description="Disordered" evidence="7">
    <location>
        <begin position="414"/>
        <end position="443"/>
    </location>
</feature>
<dbReference type="SUPFAM" id="SSF56112">
    <property type="entry name" value="Protein kinase-like (PK-like)"/>
    <property type="match status" value="1"/>
</dbReference>
<keyword evidence="4" id="KW-0418">Kinase</keyword>
<evidence type="ECO:0000256" key="2">
    <source>
        <dbReference type="ARBA" id="ARBA00022679"/>
    </source>
</evidence>
<reference evidence="9 10" key="1">
    <citation type="journal article" date="2015" name="Genome Biol. Evol.">
        <title>Comparative Genomics of a Bacterivorous Green Alga Reveals Evolutionary Causalities and Consequences of Phago-Mixotrophic Mode of Nutrition.</title>
        <authorList>
            <person name="Burns J.A."/>
            <person name="Paasch A."/>
            <person name="Narechania A."/>
            <person name="Kim E."/>
        </authorList>
    </citation>
    <scope>NUCLEOTIDE SEQUENCE [LARGE SCALE GENOMIC DNA]</scope>
    <source>
        <strain evidence="9 10">PLY_AMNH</strain>
    </source>
</reference>
<name>A0AAE0GLB3_9CHLO</name>
<organism evidence="9 10">
    <name type="scientific">Cymbomonas tetramitiformis</name>
    <dbReference type="NCBI Taxonomy" id="36881"/>
    <lineage>
        <taxon>Eukaryota</taxon>
        <taxon>Viridiplantae</taxon>
        <taxon>Chlorophyta</taxon>
        <taxon>Pyramimonadophyceae</taxon>
        <taxon>Pyramimonadales</taxon>
        <taxon>Pyramimonadaceae</taxon>
        <taxon>Cymbomonas</taxon>
    </lineage>
</organism>
<keyword evidence="5 6" id="KW-0067">ATP-binding</keyword>
<dbReference type="FunFam" id="1.10.510.10:FF:000210">
    <property type="entry name" value="Non-specific serine/threonine protein kinase"/>
    <property type="match status" value="1"/>
</dbReference>
<keyword evidence="10" id="KW-1185">Reference proteome</keyword>
<evidence type="ECO:0000259" key="8">
    <source>
        <dbReference type="PROSITE" id="PS50011"/>
    </source>
</evidence>
<protein>
    <recommendedName>
        <fullName evidence="8">Protein kinase domain-containing protein</fullName>
    </recommendedName>
</protein>
<keyword evidence="2" id="KW-0808">Transferase</keyword>
<dbReference type="PROSITE" id="PS50011">
    <property type="entry name" value="PROTEIN_KINASE_DOM"/>
    <property type="match status" value="1"/>
</dbReference>
<accession>A0AAE0GLB3</accession>
<dbReference type="Proteomes" id="UP001190700">
    <property type="component" value="Unassembled WGS sequence"/>
</dbReference>
<proteinExistence type="predicted"/>
<dbReference type="PANTHER" id="PTHR24353">
    <property type="entry name" value="CYCLIC NUCLEOTIDE-DEPENDENT PROTEIN KINASE"/>
    <property type="match status" value="1"/>
</dbReference>
<dbReference type="SMART" id="SM00220">
    <property type="entry name" value="S_TKc"/>
    <property type="match status" value="1"/>
</dbReference>
<dbReference type="GO" id="GO:0004691">
    <property type="term" value="F:cAMP-dependent protein kinase activity"/>
    <property type="evidence" value="ECO:0007669"/>
    <property type="project" value="TreeGrafter"/>
</dbReference>
<dbReference type="InterPro" id="IPR011009">
    <property type="entry name" value="Kinase-like_dom_sf"/>
</dbReference>
<evidence type="ECO:0000256" key="3">
    <source>
        <dbReference type="ARBA" id="ARBA00022741"/>
    </source>
</evidence>
<dbReference type="GO" id="GO:0005952">
    <property type="term" value="C:cAMP-dependent protein kinase complex"/>
    <property type="evidence" value="ECO:0007669"/>
    <property type="project" value="TreeGrafter"/>
</dbReference>
<comment type="caution">
    <text evidence="9">The sequence shown here is derived from an EMBL/GenBank/DDBJ whole genome shotgun (WGS) entry which is preliminary data.</text>
</comment>
<dbReference type="PROSITE" id="PS00107">
    <property type="entry name" value="PROTEIN_KINASE_ATP"/>
    <property type="match status" value="1"/>
</dbReference>
<dbReference type="Gene3D" id="1.10.510.10">
    <property type="entry name" value="Transferase(Phosphotransferase) domain 1"/>
    <property type="match status" value="1"/>
</dbReference>
<evidence type="ECO:0000256" key="6">
    <source>
        <dbReference type="PROSITE-ProRule" id="PRU10141"/>
    </source>
</evidence>
<evidence type="ECO:0000256" key="5">
    <source>
        <dbReference type="ARBA" id="ARBA00022840"/>
    </source>
</evidence>
<dbReference type="PANTHER" id="PTHR24353:SF37">
    <property type="entry name" value="CAMP-DEPENDENT PROTEIN KINASE CATALYTIC SUBUNIT PRKX"/>
    <property type="match status" value="1"/>
</dbReference>
<feature type="region of interest" description="Disordered" evidence="7">
    <location>
        <begin position="81"/>
        <end position="106"/>
    </location>
</feature>
<dbReference type="InterPro" id="IPR017441">
    <property type="entry name" value="Protein_kinase_ATP_BS"/>
</dbReference>
<dbReference type="InterPro" id="IPR000719">
    <property type="entry name" value="Prot_kinase_dom"/>
</dbReference>
<evidence type="ECO:0000256" key="4">
    <source>
        <dbReference type="ARBA" id="ARBA00022777"/>
    </source>
</evidence>
<feature type="domain" description="Protein kinase" evidence="8">
    <location>
        <begin position="124"/>
        <end position="384"/>
    </location>
</feature>
<dbReference type="EMBL" id="LGRX02004550">
    <property type="protein sequence ID" value="KAK3280077.1"/>
    <property type="molecule type" value="Genomic_DNA"/>
</dbReference>
<dbReference type="AlphaFoldDB" id="A0AAE0GLB3"/>
<keyword evidence="3 6" id="KW-0547">Nucleotide-binding</keyword>
<evidence type="ECO:0000256" key="7">
    <source>
        <dbReference type="SAM" id="MobiDB-lite"/>
    </source>
</evidence>
<gene>
    <name evidence="9" type="ORF">CYMTET_12073</name>
</gene>
<sequence>MDCRADTSEAVVARTAVETWSIDQHCFKRVLNRIPLKEVDSGCIVAHLEAARLPMPRTDKKDTGRKATRHLNYTVNCEPPRDKTTRLRNATLPGDDVGSNSKSSVTKSFKQLPPAMMTVDPGSLVYLKELGHGLTGQVFLCQLPVREGKGYAAVKLMRKKRLIKENQVHNAIRENKLLSTISNKCPFIVSRLGQCTDEHTLYIFMEWLNGGDLFENLVEKKRFTVERARLYGAQVFLALEYIHSCGYIFRDLKPENIMLSLDGNVKLIDFGFCKTLGDGEKTLTVCGTPAYMSPEMLRRAGHDRATDLWAFGVLIFEMLAGYAPFDAPSQKESMRKILKGSFEYPDGFDSQAKDLIENLCKVVPEDRLGMREDGYEAIKAHDFFANTNWHDVANCLVKPPPVTEKVNPRLLRPINQRWAKPSPTPAPLWQQLSPEEQSLFDDF</sequence>
<evidence type="ECO:0000256" key="1">
    <source>
        <dbReference type="ARBA" id="ARBA00022527"/>
    </source>
</evidence>
<evidence type="ECO:0000313" key="9">
    <source>
        <dbReference type="EMBL" id="KAK3280077.1"/>
    </source>
</evidence>
<dbReference type="GO" id="GO:0005524">
    <property type="term" value="F:ATP binding"/>
    <property type="evidence" value="ECO:0007669"/>
    <property type="project" value="UniProtKB-UniRule"/>
</dbReference>
<feature type="binding site" evidence="6">
    <location>
        <position position="155"/>
    </location>
    <ligand>
        <name>ATP</name>
        <dbReference type="ChEBI" id="CHEBI:30616"/>
    </ligand>
</feature>
<dbReference type="Pfam" id="PF00069">
    <property type="entry name" value="Pkinase"/>
    <property type="match status" value="1"/>
</dbReference>
<evidence type="ECO:0000313" key="10">
    <source>
        <dbReference type="Proteomes" id="UP001190700"/>
    </source>
</evidence>